<name>A0A323UDF9_RHOPL</name>
<dbReference type="EMBL" id="QKQS01000023">
    <property type="protein sequence ID" value="PZA10253.1"/>
    <property type="molecule type" value="Genomic_DNA"/>
</dbReference>
<dbReference type="AlphaFoldDB" id="A0A323UDF9"/>
<evidence type="ECO:0008006" key="3">
    <source>
        <dbReference type="Google" id="ProtNLM"/>
    </source>
</evidence>
<proteinExistence type="predicted"/>
<evidence type="ECO:0000313" key="1">
    <source>
        <dbReference type="EMBL" id="PZA10253.1"/>
    </source>
</evidence>
<sequence>MVQRMKTSRSSDRPAPLFRAADALVRATLAAACVIAGLMLTLQIASAQDREAMREACKGDYQKLCSGVSPGGGRIKKCLNDNFSALSDPCKQALGGAGK</sequence>
<gene>
    <name evidence="1" type="ORF">DNX69_12720</name>
</gene>
<dbReference type="Pfam" id="PF00839">
    <property type="entry name" value="Cys_rich_FGFR"/>
    <property type="match status" value="1"/>
</dbReference>
<comment type="caution">
    <text evidence="1">The sequence shown here is derived from an EMBL/GenBank/DDBJ whole genome shotgun (WGS) entry which is preliminary data.</text>
</comment>
<dbReference type="GO" id="GO:0016020">
    <property type="term" value="C:membrane"/>
    <property type="evidence" value="ECO:0007669"/>
    <property type="project" value="InterPro"/>
</dbReference>
<accession>A0A323UDF9</accession>
<organism evidence="1 2">
    <name type="scientific">Rhodopseudomonas palustris</name>
    <dbReference type="NCBI Taxonomy" id="1076"/>
    <lineage>
        <taxon>Bacteria</taxon>
        <taxon>Pseudomonadati</taxon>
        <taxon>Pseudomonadota</taxon>
        <taxon>Alphaproteobacteria</taxon>
        <taxon>Hyphomicrobiales</taxon>
        <taxon>Nitrobacteraceae</taxon>
        <taxon>Rhodopseudomonas</taxon>
    </lineage>
</organism>
<reference evidence="1 2" key="1">
    <citation type="submission" date="2018-06" db="EMBL/GenBank/DDBJ databases">
        <title>Draft Whole-Genome Sequence of the purple photosynthetic bacterium Rhodospeudomonas palustris XCP.</title>
        <authorList>
            <person name="Rayyan A."/>
            <person name="Meyer T.E."/>
            <person name="Kyndt J.A."/>
        </authorList>
    </citation>
    <scope>NUCLEOTIDE SEQUENCE [LARGE SCALE GENOMIC DNA]</scope>
    <source>
        <strain evidence="1 2">XCP</strain>
    </source>
</reference>
<protein>
    <recommendedName>
        <fullName evidence="3">Cysteine rich repeat protein</fullName>
    </recommendedName>
</protein>
<dbReference type="Proteomes" id="UP000248134">
    <property type="component" value="Unassembled WGS sequence"/>
</dbReference>
<dbReference type="InterPro" id="IPR001893">
    <property type="entry name" value="Cys-rich_GLG1_repeat"/>
</dbReference>
<evidence type="ECO:0000313" key="2">
    <source>
        <dbReference type="Proteomes" id="UP000248134"/>
    </source>
</evidence>
<dbReference type="OrthoDB" id="7060861at2"/>